<evidence type="ECO:0000313" key="4">
    <source>
        <dbReference type="Proteomes" id="UP001221757"/>
    </source>
</evidence>
<feature type="chain" id="PRO_5042057345" description="F-box domain-containing protein" evidence="2">
    <location>
        <begin position="21"/>
        <end position="532"/>
    </location>
</feature>
<gene>
    <name evidence="3" type="ORF">B0H17DRAFT_450884</name>
</gene>
<feature type="compositionally biased region" description="Acidic residues" evidence="1">
    <location>
        <begin position="512"/>
        <end position="532"/>
    </location>
</feature>
<sequence length="532" mass="59376">MHRALRFLDLVHLLCIEIAGDLPQYGYGPGASRDLAALARTCKTFQEAALDLLWAHQNNMMVNILMCMPDDLWRVGSDGRRTLDITRPIGTSDWERPFIYMRRVKKFIYRDNTMPASTIFEMLDLAFPGDHLFPNLRFLGWNSDCAAASLPMIRIFLSPKITEIVLAIQSSIHHLSFLPTLAVKCRDMKIASIRCPITEVLRPTVIRSLSLFICGLGSLQTLFVYDLDQTAFIHLAHLRTLTSLEIGHPEGFNPSCGVPDEGIFLSLRNLRFRFVTPESLGHFLRPFGNSPLISLNISVTTDASTNPGLYSSIVENLSTSSRATLGQLTVSSNQPHVIGETMITPLFCLPYLTVLSLSSQNGFDLDDATLSDMAAAWPCIETLELRFTSFSLARTITPRATLRALQAFAHHCPKLRKLQVRFDASVVPEWDGTTVLGSLIGISINQSSISAPVPAVASFLSHVFPHLAYVQTCYWEWEGLGDVDEHELDDVVIHNRRWKAVERLLPAYVPKEDEDEDENDEDEASSEEGGAD</sequence>
<keyword evidence="4" id="KW-1185">Reference proteome</keyword>
<dbReference type="Gene3D" id="3.80.10.10">
    <property type="entry name" value="Ribonuclease Inhibitor"/>
    <property type="match status" value="1"/>
</dbReference>
<evidence type="ECO:0000256" key="2">
    <source>
        <dbReference type="SAM" id="SignalP"/>
    </source>
</evidence>
<evidence type="ECO:0008006" key="5">
    <source>
        <dbReference type="Google" id="ProtNLM"/>
    </source>
</evidence>
<name>A0AAD7MAL1_MYCRO</name>
<protein>
    <recommendedName>
        <fullName evidence="5">F-box domain-containing protein</fullName>
    </recommendedName>
</protein>
<organism evidence="3 4">
    <name type="scientific">Mycena rosella</name>
    <name type="common">Pink bonnet</name>
    <name type="synonym">Agaricus rosellus</name>
    <dbReference type="NCBI Taxonomy" id="1033263"/>
    <lineage>
        <taxon>Eukaryota</taxon>
        <taxon>Fungi</taxon>
        <taxon>Dikarya</taxon>
        <taxon>Basidiomycota</taxon>
        <taxon>Agaricomycotina</taxon>
        <taxon>Agaricomycetes</taxon>
        <taxon>Agaricomycetidae</taxon>
        <taxon>Agaricales</taxon>
        <taxon>Marasmiineae</taxon>
        <taxon>Mycenaceae</taxon>
        <taxon>Mycena</taxon>
    </lineage>
</organism>
<dbReference type="SUPFAM" id="SSF52047">
    <property type="entry name" value="RNI-like"/>
    <property type="match status" value="1"/>
</dbReference>
<keyword evidence="2" id="KW-0732">Signal</keyword>
<comment type="caution">
    <text evidence="3">The sequence shown here is derived from an EMBL/GenBank/DDBJ whole genome shotgun (WGS) entry which is preliminary data.</text>
</comment>
<evidence type="ECO:0000256" key="1">
    <source>
        <dbReference type="SAM" id="MobiDB-lite"/>
    </source>
</evidence>
<accession>A0AAD7MAL1</accession>
<dbReference type="InterPro" id="IPR032675">
    <property type="entry name" value="LRR_dom_sf"/>
</dbReference>
<dbReference type="Proteomes" id="UP001221757">
    <property type="component" value="Unassembled WGS sequence"/>
</dbReference>
<feature type="region of interest" description="Disordered" evidence="1">
    <location>
        <begin position="509"/>
        <end position="532"/>
    </location>
</feature>
<feature type="signal peptide" evidence="2">
    <location>
        <begin position="1"/>
        <end position="20"/>
    </location>
</feature>
<dbReference type="EMBL" id="JARKIE010000004">
    <property type="protein sequence ID" value="KAJ7708082.1"/>
    <property type="molecule type" value="Genomic_DNA"/>
</dbReference>
<proteinExistence type="predicted"/>
<dbReference type="AlphaFoldDB" id="A0AAD7MAL1"/>
<reference evidence="3" key="1">
    <citation type="submission" date="2023-03" db="EMBL/GenBank/DDBJ databases">
        <title>Massive genome expansion in bonnet fungi (Mycena s.s.) driven by repeated elements and novel gene families across ecological guilds.</title>
        <authorList>
            <consortium name="Lawrence Berkeley National Laboratory"/>
            <person name="Harder C.B."/>
            <person name="Miyauchi S."/>
            <person name="Viragh M."/>
            <person name="Kuo A."/>
            <person name="Thoen E."/>
            <person name="Andreopoulos B."/>
            <person name="Lu D."/>
            <person name="Skrede I."/>
            <person name="Drula E."/>
            <person name="Henrissat B."/>
            <person name="Morin E."/>
            <person name="Kohler A."/>
            <person name="Barry K."/>
            <person name="LaButti K."/>
            <person name="Morin E."/>
            <person name="Salamov A."/>
            <person name="Lipzen A."/>
            <person name="Mereny Z."/>
            <person name="Hegedus B."/>
            <person name="Baldrian P."/>
            <person name="Stursova M."/>
            <person name="Weitz H."/>
            <person name="Taylor A."/>
            <person name="Grigoriev I.V."/>
            <person name="Nagy L.G."/>
            <person name="Martin F."/>
            <person name="Kauserud H."/>
        </authorList>
    </citation>
    <scope>NUCLEOTIDE SEQUENCE</scope>
    <source>
        <strain evidence="3">CBHHK067</strain>
    </source>
</reference>
<evidence type="ECO:0000313" key="3">
    <source>
        <dbReference type="EMBL" id="KAJ7708082.1"/>
    </source>
</evidence>